<organism evidence="9 10">
    <name type="scientific">Rhizobium leucaenae</name>
    <dbReference type="NCBI Taxonomy" id="29450"/>
    <lineage>
        <taxon>Bacteria</taxon>
        <taxon>Pseudomonadati</taxon>
        <taxon>Pseudomonadota</taxon>
        <taxon>Alphaproteobacteria</taxon>
        <taxon>Hyphomicrobiales</taxon>
        <taxon>Rhizobiaceae</taxon>
        <taxon>Rhizobium/Agrobacterium group</taxon>
        <taxon>Rhizobium</taxon>
    </lineage>
</organism>
<evidence type="ECO:0000256" key="2">
    <source>
        <dbReference type="ARBA" id="ARBA00022908"/>
    </source>
</evidence>
<keyword evidence="10" id="KW-1185">Reference proteome</keyword>
<dbReference type="InterPro" id="IPR006119">
    <property type="entry name" value="Resolv_N"/>
</dbReference>
<dbReference type="FunFam" id="3.40.50.1390:FF:000001">
    <property type="entry name" value="DNA recombinase"/>
    <property type="match status" value="1"/>
</dbReference>
<dbReference type="PROSITE" id="PS00398">
    <property type="entry name" value="RECOMBINASES_2"/>
    <property type="match status" value="1"/>
</dbReference>
<evidence type="ECO:0000256" key="5">
    <source>
        <dbReference type="ARBA" id="ARBA00023172"/>
    </source>
</evidence>
<evidence type="ECO:0000256" key="3">
    <source>
        <dbReference type="ARBA" id="ARBA00023100"/>
    </source>
</evidence>
<comment type="caution">
    <text evidence="9">The sequence shown here is derived from an EMBL/GenBank/DDBJ whole genome shotgun (WGS) entry which is preliminary data.</text>
</comment>
<proteinExistence type="inferred from homology"/>
<dbReference type="CDD" id="cd03768">
    <property type="entry name" value="SR_ResInv"/>
    <property type="match status" value="1"/>
</dbReference>
<dbReference type="GO" id="GO:0015074">
    <property type="term" value="P:DNA integration"/>
    <property type="evidence" value="ECO:0007669"/>
    <property type="project" value="UniProtKB-KW"/>
</dbReference>
<feature type="active site" description="O-(5'-phospho-DNA)-serine intermediate" evidence="6 7">
    <location>
        <position position="58"/>
    </location>
</feature>
<keyword evidence="5" id="KW-0233">DNA recombination</keyword>
<sequence>MPYRLKPLFPFMWLPRFTHNPTPDKKVPLSQWVTGYDSRKPKWDFGSKMRKIGYARVSTNEQHLDLQLAALKAIACDHIFTDQGISGSTFDRRGLVDALSSVGEGDMLVVWRLDRLGRSLIDLIRVINDLGNRGVEFRSLNEAIDTSTSGGRLTFHIMAAMAEFERSIISERTKAGMAAARSRGSLIGRRPALTPEQILEAREAFMIDKASIDDLAERYKVHPRTLARGMKQGILLANDPGL</sequence>
<dbReference type="Gene3D" id="3.40.50.1390">
    <property type="entry name" value="Resolvase, N-terminal catalytic domain"/>
    <property type="match status" value="1"/>
</dbReference>
<gene>
    <name evidence="9" type="ORF">GGE60_001927</name>
</gene>
<dbReference type="AlphaFoldDB" id="A0A7W6ZS99"/>
<reference evidence="9 10" key="1">
    <citation type="submission" date="2020-08" db="EMBL/GenBank/DDBJ databases">
        <title>Genomic Encyclopedia of Type Strains, Phase IV (KMG-V): Genome sequencing to study the core and pangenomes of soil and plant-associated prokaryotes.</title>
        <authorList>
            <person name="Whitman W."/>
        </authorList>
    </citation>
    <scope>NUCLEOTIDE SEQUENCE [LARGE SCALE GENOMIC DNA]</scope>
    <source>
        <strain evidence="9 10">SEMIA 492</strain>
    </source>
</reference>
<dbReference type="GO" id="GO:0000150">
    <property type="term" value="F:DNA strand exchange activity"/>
    <property type="evidence" value="ECO:0007669"/>
    <property type="project" value="UniProtKB-KW"/>
</dbReference>
<dbReference type="SMART" id="SM00857">
    <property type="entry name" value="Resolvase"/>
    <property type="match status" value="1"/>
</dbReference>
<evidence type="ECO:0000259" key="8">
    <source>
        <dbReference type="PROSITE" id="PS51736"/>
    </source>
</evidence>
<keyword evidence="3" id="KW-0230">DNA invertase</keyword>
<protein>
    <submittedName>
        <fullName evidence="9">DNA invertase Pin-like site-specific DNA recombinase</fullName>
    </submittedName>
</protein>
<dbReference type="Proteomes" id="UP000543836">
    <property type="component" value="Unassembled WGS sequence"/>
</dbReference>
<dbReference type="PROSITE" id="PS00397">
    <property type="entry name" value="RECOMBINASES_1"/>
    <property type="match status" value="1"/>
</dbReference>
<keyword evidence="4" id="KW-0238">DNA-binding</keyword>
<dbReference type="InterPro" id="IPR006118">
    <property type="entry name" value="Recombinase_CS"/>
</dbReference>
<feature type="domain" description="Resolvase/invertase-type recombinase catalytic" evidence="8">
    <location>
        <begin position="50"/>
        <end position="184"/>
    </location>
</feature>
<dbReference type="InterPro" id="IPR036162">
    <property type="entry name" value="Resolvase-like_N_sf"/>
</dbReference>
<dbReference type="PANTHER" id="PTHR30461">
    <property type="entry name" value="DNA-INVERTASE FROM LAMBDOID PROPHAGE"/>
    <property type="match status" value="1"/>
</dbReference>
<dbReference type="PANTHER" id="PTHR30461:SF2">
    <property type="entry name" value="SERINE RECOMBINASE PINE-RELATED"/>
    <property type="match status" value="1"/>
</dbReference>
<name>A0A7W6ZS99_9HYPH</name>
<dbReference type="Pfam" id="PF00239">
    <property type="entry name" value="Resolvase"/>
    <property type="match status" value="1"/>
</dbReference>
<dbReference type="SUPFAM" id="SSF53041">
    <property type="entry name" value="Resolvase-like"/>
    <property type="match status" value="1"/>
</dbReference>
<dbReference type="InterPro" id="IPR050639">
    <property type="entry name" value="SSR_resolvase"/>
</dbReference>
<dbReference type="PROSITE" id="PS51736">
    <property type="entry name" value="RECOMBINASES_3"/>
    <property type="match status" value="1"/>
</dbReference>
<evidence type="ECO:0000313" key="9">
    <source>
        <dbReference type="EMBL" id="MBB4567816.1"/>
    </source>
</evidence>
<evidence type="ECO:0000313" key="10">
    <source>
        <dbReference type="Proteomes" id="UP000543836"/>
    </source>
</evidence>
<keyword evidence="2" id="KW-0229">DNA integration</keyword>
<evidence type="ECO:0000256" key="1">
    <source>
        <dbReference type="ARBA" id="ARBA00009913"/>
    </source>
</evidence>
<evidence type="ECO:0000256" key="7">
    <source>
        <dbReference type="PROSITE-ProRule" id="PRU10137"/>
    </source>
</evidence>
<accession>A0A7W6ZS99</accession>
<dbReference type="EMBL" id="JACIIG010000004">
    <property type="protein sequence ID" value="MBB4567816.1"/>
    <property type="molecule type" value="Genomic_DNA"/>
</dbReference>
<evidence type="ECO:0000256" key="4">
    <source>
        <dbReference type="ARBA" id="ARBA00023125"/>
    </source>
</evidence>
<evidence type="ECO:0000256" key="6">
    <source>
        <dbReference type="PIRSR" id="PIRSR606118-50"/>
    </source>
</evidence>
<dbReference type="GO" id="GO:0003677">
    <property type="term" value="F:DNA binding"/>
    <property type="evidence" value="ECO:0007669"/>
    <property type="project" value="UniProtKB-KW"/>
</dbReference>
<comment type="similarity">
    <text evidence="1">Belongs to the site-specific recombinase resolvase family.</text>
</comment>